<dbReference type="InterPro" id="IPR050798">
    <property type="entry name" value="YhaM_exoribonuc/phosphodiest"/>
</dbReference>
<dbReference type="InterPro" id="IPR006674">
    <property type="entry name" value="HD_domain"/>
</dbReference>
<keyword evidence="4" id="KW-1185">Reference proteome</keyword>
<evidence type="ECO:0000259" key="2">
    <source>
        <dbReference type="Pfam" id="PF01966"/>
    </source>
</evidence>
<keyword evidence="1" id="KW-0378">Hydrolase</keyword>
<evidence type="ECO:0000313" key="3">
    <source>
        <dbReference type="EMBL" id="MBS2126147.1"/>
    </source>
</evidence>
<evidence type="ECO:0000256" key="1">
    <source>
        <dbReference type="ARBA" id="ARBA00022801"/>
    </source>
</evidence>
<dbReference type="SUPFAM" id="SSF109604">
    <property type="entry name" value="HD-domain/PDEase-like"/>
    <property type="match status" value="1"/>
</dbReference>
<reference evidence="3" key="1">
    <citation type="submission" date="2021-04" db="EMBL/GenBank/DDBJ databases">
        <title>Draft genome sequence of StrPh-CL8, a phytoplasma strain causing strawberry phyllody in Chile.</title>
        <authorList>
            <person name="Cui W."/>
            <person name="Zamorano A."/>
            <person name="Fiore N."/>
        </authorList>
    </citation>
    <scope>NUCLEOTIDE SEQUENCE [LARGE SCALE GENOMIC DNA]</scope>
    <source>
        <strain evidence="3">StrPh-Cl</strain>
    </source>
</reference>
<dbReference type="PANTHER" id="PTHR37294:SF1">
    <property type="entry name" value="3'-5' EXORIBONUCLEASE YHAM"/>
    <property type="match status" value="1"/>
</dbReference>
<dbReference type="Pfam" id="PF01966">
    <property type="entry name" value="HD"/>
    <property type="match status" value="1"/>
</dbReference>
<sequence length="319" mass="36685">MNVNSNIITPIKEPGKINYFIGKVTSLNQGYHFANINIQLTDKSDVNIKLNKDIPSSKPILGQIYCFETICLVKNTELIFMNQKFSLAQDSLDMQTLYEVFQSFYKCAPISFAVVATDLEKYLAKIKNHILKTVTTNLYLRYKNKFLISKAALKIHHNYYGGLGYHTLTMLKMAEPLLKIYPFLNSDLLYAGIILHDMAKIQEIDFNKKEYTKEGKLLGHLVMIACDVEVEVNLLGYQKKEEILLLKHMLIAHHGLLEYGSVKKPQIGEVLLLWYLDNIDCKLTSLSEMLQKTDVQTFTESILVLEKRNFYKPLLSDNK</sequence>
<accession>A0ABS5K2S8</accession>
<dbReference type="PANTHER" id="PTHR37294">
    <property type="entry name" value="3'-5' EXORIBONUCLEASE YHAM"/>
    <property type="match status" value="1"/>
</dbReference>
<dbReference type="RefSeq" id="WP_212330676.1">
    <property type="nucleotide sequence ID" value="NZ_JAGVRH010000001.1"/>
</dbReference>
<name>A0ABS5K2S8_9MOLU</name>
<organism evidence="3 4">
    <name type="scientific">'Fragaria x ananassa' phyllody phytoplasma</name>
    <dbReference type="NCBI Taxonomy" id="2358428"/>
    <lineage>
        <taxon>Bacteria</taxon>
        <taxon>Bacillati</taxon>
        <taxon>Mycoplasmatota</taxon>
        <taxon>Mollicutes</taxon>
        <taxon>Acholeplasmatales</taxon>
        <taxon>Acholeplasmataceae</taxon>
        <taxon>Candidatus Phytoplasma</taxon>
        <taxon>16SrXIII (Mexican periwinkle virescence group)</taxon>
    </lineage>
</organism>
<proteinExistence type="predicted"/>
<dbReference type="Proteomes" id="UP000811481">
    <property type="component" value="Unassembled WGS sequence"/>
</dbReference>
<dbReference type="EMBL" id="JAGVRH010000001">
    <property type="protein sequence ID" value="MBS2126147.1"/>
    <property type="molecule type" value="Genomic_DNA"/>
</dbReference>
<protein>
    <submittedName>
        <fullName evidence="3">HD domain-containing protein</fullName>
    </submittedName>
</protein>
<comment type="caution">
    <text evidence="3">The sequence shown here is derived from an EMBL/GenBank/DDBJ whole genome shotgun (WGS) entry which is preliminary data.</text>
</comment>
<feature type="domain" description="HD" evidence="2">
    <location>
        <begin position="165"/>
        <end position="258"/>
    </location>
</feature>
<evidence type="ECO:0000313" key="4">
    <source>
        <dbReference type="Proteomes" id="UP000811481"/>
    </source>
</evidence>
<gene>
    <name evidence="3" type="ORF">J8J04_00195</name>
</gene>